<protein>
    <submittedName>
        <fullName evidence="1">Rhamnogalacturonate lyase B-like protein</fullName>
    </submittedName>
</protein>
<dbReference type="AlphaFoldDB" id="A0A2K3LSA6"/>
<evidence type="ECO:0000313" key="2">
    <source>
        <dbReference type="Proteomes" id="UP000236291"/>
    </source>
</evidence>
<accession>A0A2K3LSA6</accession>
<organism evidence="1 2">
    <name type="scientific">Trifolium pratense</name>
    <name type="common">Red clover</name>
    <dbReference type="NCBI Taxonomy" id="57577"/>
    <lineage>
        <taxon>Eukaryota</taxon>
        <taxon>Viridiplantae</taxon>
        <taxon>Streptophyta</taxon>
        <taxon>Embryophyta</taxon>
        <taxon>Tracheophyta</taxon>
        <taxon>Spermatophyta</taxon>
        <taxon>Magnoliopsida</taxon>
        <taxon>eudicotyledons</taxon>
        <taxon>Gunneridae</taxon>
        <taxon>Pentapetalae</taxon>
        <taxon>rosids</taxon>
        <taxon>fabids</taxon>
        <taxon>Fabales</taxon>
        <taxon>Fabaceae</taxon>
        <taxon>Papilionoideae</taxon>
        <taxon>50 kb inversion clade</taxon>
        <taxon>NPAAA clade</taxon>
        <taxon>Hologalegina</taxon>
        <taxon>IRL clade</taxon>
        <taxon>Trifolieae</taxon>
        <taxon>Trifolium</taxon>
    </lineage>
</organism>
<dbReference type="GO" id="GO:0016829">
    <property type="term" value="F:lyase activity"/>
    <property type="evidence" value="ECO:0007669"/>
    <property type="project" value="UniProtKB-KW"/>
</dbReference>
<dbReference type="InterPro" id="IPR051850">
    <property type="entry name" value="Polysacch_Lyase_4"/>
</dbReference>
<proteinExistence type="predicted"/>
<keyword evidence="1" id="KW-0456">Lyase</keyword>
<gene>
    <name evidence="1" type="ORF">L195_g037442</name>
</gene>
<reference evidence="1 2" key="2">
    <citation type="journal article" date="2017" name="Front. Plant Sci.">
        <title>Gene Classification and Mining of Molecular Markers Useful in Red Clover (Trifolium pratense) Breeding.</title>
        <authorList>
            <person name="Istvanek J."/>
            <person name="Dluhosova J."/>
            <person name="Dluhos P."/>
            <person name="Patkova L."/>
            <person name="Nedelnik J."/>
            <person name="Repkova J."/>
        </authorList>
    </citation>
    <scope>NUCLEOTIDE SEQUENCE [LARGE SCALE GENOMIC DNA]</scope>
    <source>
        <strain evidence="2">cv. Tatra</strain>
        <tissue evidence="1">Young leaves</tissue>
    </source>
</reference>
<reference evidence="1 2" key="1">
    <citation type="journal article" date="2014" name="Am. J. Bot.">
        <title>Genome assembly and annotation for red clover (Trifolium pratense; Fabaceae).</title>
        <authorList>
            <person name="Istvanek J."/>
            <person name="Jaros M."/>
            <person name="Krenek A."/>
            <person name="Repkova J."/>
        </authorList>
    </citation>
    <scope>NUCLEOTIDE SEQUENCE [LARGE SCALE GENOMIC DNA]</scope>
    <source>
        <strain evidence="2">cv. Tatra</strain>
        <tissue evidence="1">Young leaves</tissue>
    </source>
</reference>
<dbReference type="Proteomes" id="UP000236291">
    <property type="component" value="Unassembled WGS sequence"/>
</dbReference>
<sequence>MCRGSSKIINDMRSTSIVKLNTEEDQKQLVVDNGIVSVTLSRPEGYILGISYNGIDNILESKLEEQDRGYFDVVWNEPEKVGNFQRVHGTNFSVIAADENMVELSFLRSWTSSMMGKDVPINIDKRYIFRSGDSGFYSYVIFDRPEGMPAAEVDQIRYVYKLDED</sequence>
<dbReference type="PANTHER" id="PTHR32018">
    <property type="entry name" value="RHAMNOGALACTURONATE LYASE FAMILY PROTEIN"/>
    <property type="match status" value="1"/>
</dbReference>
<evidence type="ECO:0000313" key="1">
    <source>
        <dbReference type="EMBL" id="PNX81424.1"/>
    </source>
</evidence>
<dbReference type="STRING" id="57577.A0A2K3LSA6"/>
<comment type="caution">
    <text evidence="1">The sequence shown here is derived from an EMBL/GenBank/DDBJ whole genome shotgun (WGS) entry which is preliminary data.</text>
</comment>
<dbReference type="PANTHER" id="PTHR32018:SF53">
    <property type="entry name" value="RHAMNOGALACTURONAN ENDOLYASE"/>
    <property type="match status" value="1"/>
</dbReference>
<dbReference type="EMBL" id="ASHM01039898">
    <property type="protein sequence ID" value="PNX81424.1"/>
    <property type="molecule type" value="Genomic_DNA"/>
</dbReference>
<dbReference type="InterPro" id="IPR010325">
    <property type="entry name" value="Rhamnogal_lyase"/>
</dbReference>
<dbReference type="Pfam" id="PF06045">
    <property type="entry name" value="Rhamnogal_lyase"/>
    <property type="match status" value="1"/>
</dbReference>
<feature type="non-terminal residue" evidence="1">
    <location>
        <position position="165"/>
    </location>
</feature>
<name>A0A2K3LSA6_TRIPR</name>